<dbReference type="InterPro" id="IPR036259">
    <property type="entry name" value="MFS_trans_sf"/>
</dbReference>
<keyword evidence="5 6" id="KW-0472">Membrane</keyword>
<keyword evidence="4 6" id="KW-1133">Transmembrane helix</keyword>
<evidence type="ECO:0000256" key="3">
    <source>
        <dbReference type="ARBA" id="ARBA00022692"/>
    </source>
</evidence>
<dbReference type="InterPro" id="IPR011701">
    <property type="entry name" value="MFS"/>
</dbReference>
<evidence type="ECO:0000256" key="5">
    <source>
        <dbReference type="ARBA" id="ARBA00023136"/>
    </source>
</evidence>
<feature type="transmembrane region" description="Helical" evidence="6">
    <location>
        <begin position="29"/>
        <end position="48"/>
    </location>
</feature>
<evidence type="ECO:0000313" key="8">
    <source>
        <dbReference type="Proteomes" id="UP000680750"/>
    </source>
</evidence>
<evidence type="ECO:0008006" key="9">
    <source>
        <dbReference type="Google" id="ProtNLM"/>
    </source>
</evidence>
<evidence type="ECO:0000256" key="6">
    <source>
        <dbReference type="SAM" id="Phobius"/>
    </source>
</evidence>
<dbReference type="Proteomes" id="UP000680750">
    <property type="component" value="Chromosome"/>
</dbReference>
<dbReference type="EMBL" id="AP023354">
    <property type="protein sequence ID" value="BCJ31482.1"/>
    <property type="molecule type" value="Genomic_DNA"/>
</dbReference>
<dbReference type="GO" id="GO:0022857">
    <property type="term" value="F:transmembrane transporter activity"/>
    <property type="evidence" value="ECO:0007669"/>
    <property type="project" value="InterPro"/>
</dbReference>
<name>A0A810LA60_9ACTN</name>
<dbReference type="SUPFAM" id="SSF103473">
    <property type="entry name" value="MFS general substrate transporter"/>
    <property type="match status" value="1"/>
</dbReference>
<comment type="subcellular location">
    <subcellularLocation>
        <location evidence="1">Cell inner membrane</location>
        <topology evidence="1">Multi-pass membrane protein</topology>
    </subcellularLocation>
</comment>
<dbReference type="GO" id="GO:0005886">
    <property type="term" value="C:plasma membrane"/>
    <property type="evidence" value="ECO:0007669"/>
    <property type="project" value="UniProtKB-SubCell"/>
</dbReference>
<feature type="transmembrane region" description="Helical" evidence="6">
    <location>
        <begin position="130"/>
        <end position="153"/>
    </location>
</feature>
<dbReference type="PANTHER" id="PTHR23501">
    <property type="entry name" value="MAJOR FACILITATOR SUPERFAMILY"/>
    <property type="match status" value="1"/>
</dbReference>
<accession>A0A810LA60</accession>
<gene>
    <name evidence="7" type="ORF">Asera_55900</name>
</gene>
<dbReference type="KEGG" id="aser:Asera_55900"/>
<keyword evidence="3 6" id="KW-0812">Transmembrane</keyword>
<reference evidence="7" key="1">
    <citation type="submission" date="2020-08" db="EMBL/GenBank/DDBJ databases">
        <title>Whole genome shotgun sequence of Actinocatenispora sera NBRC 101916.</title>
        <authorList>
            <person name="Komaki H."/>
            <person name="Tamura T."/>
        </authorList>
    </citation>
    <scope>NUCLEOTIDE SEQUENCE</scope>
    <source>
        <strain evidence="7">NBRC 101916</strain>
    </source>
</reference>
<evidence type="ECO:0000256" key="1">
    <source>
        <dbReference type="ARBA" id="ARBA00004429"/>
    </source>
</evidence>
<dbReference type="PANTHER" id="PTHR23501:SF191">
    <property type="entry name" value="VACUOLAR BASIC AMINO ACID TRANSPORTER 4"/>
    <property type="match status" value="1"/>
</dbReference>
<keyword evidence="2" id="KW-0813">Transport</keyword>
<keyword evidence="8" id="KW-1185">Reference proteome</keyword>
<dbReference type="RefSeq" id="WP_211255445.1">
    <property type="nucleotide sequence ID" value="NZ_AP023354.1"/>
</dbReference>
<feature type="transmembrane region" description="Helical" evidence="6">
    <location>
        <begin position="60"/>
        <end position="78"/>
    </location>
</feature>
<evidence type="ECO:0000256" key="4">
    <source>
        <dbReference type="ARBA" id="ARBA00022989"/>
    </source>
</evidence>
<proteinExistence type="predicted"/>
<evidence type="ECO:0000256" key="2">
    <source>
        <dbReference type="ARBA" id="ARBA00022448"/>
    </source>
</evidence>
<dbReference type="AlphaFoldDB" id="A0A810LA60"/>
<feature type="transmembrane region" description="Helical" evidence="6">
    <location>
        <begin position="196"/>
        <end position="214"/>
    </location>
</feature>
<protein>
    <recommendedName>
        <fullName evidence="9">MFS transporter</fullName>
    </recommendedName>
</protein>
<sequence length="224" mass="22931">MVVLGLIVIGMNTVLPTYAQQVSGLSPTAAGFVLAAMSITWPISSSLSNRLYLRIGFRDTALAGTLLVVLATGVLVLVPASGPAWQLVVATVVMGGGFGLMSTSMLVGTQSTVRYGRRGVVTGGTMFGRYLGQSIGAAVYAAISNASLTAALAQPVPGLGPLPDQVDGIGRILAADPGSAVARYLRTAVHDASHQVFLALLGTAVLGVACVLIAPRRFPVVEDR</sequence>
<dbReference type="Gene3D" id="1.20.1250.20">
    <property type="entry name" value="MFS general substrate transporter like domains"/>
    <property type="match status" value="1"/>
</dbReference>
<organism evidence="7 8">
    <name type="scientific">Actinocatenispora sera</name>
    <dbReference type="NCBI Taxonomy" id="390989"/>
    <lineage>
        <taxon>Bacteria</taxon>
        <taxon>Bacillati</taxon>
        <taxon>Actinomycetota</taxon>
        <taxon>Actinomycetes</taxon>
        <taxon>Micromonosporales</taxon>
        <taxon>Micromonosporaceae</taxon>
        <taxon>Actinocatenispora</taxon>
    </lineage>
</organism>
<feature type="transmembrane region" description="Helical" evidence="6">
    <location>
        <begin position="84"/>
        <end position="109"/>
    </location>
</feature>
<dbReference type="Pfam" id="PF07690">
    <property type="entry name" value="MFS_1"/>
    <property type="match status" value="1"/>
</dbReference>
<evidence type="ECO:0000313" key="7">
    <source>
        <dbReference type="EMBL" id="BCJ31482.1"/>
    </source>
</evidence>